<reference evidence="2" key="1">
    <citation type="journal article" date="2021" name="Mol. Plant Microbe Interact.">
        <title>Complete Genome Sequence of the Plant-Pathogenic Fungus Colletotrichum lupini.</title>
        <authorList>
            <person name="Baroncelli R."/>
            <person name="Pensec F."/>
            <person name="Da Lio D."/>
            <person name="Boufleur T."/>
            <person name="Vicente I."/>
            <person name="Sarrocco S."/>
            <person name="Picot A."/>
            <person name="Baraldi E."/>
            <person name="Sukno S."/>
            <person name="Thon M."/>
            <person name="Le Floch G."/>
        </authorList>
    </citation>
    <scope>NUCLEOTIDE SEQUENCE</scope>
    <source>
        <strain evidence="2">IMI 504893</strain>
    </source>
</reference>
<gene>
    <name evidence="2" type="ORF">CLUP02_00187</name>
</gene>
<dbReference type="RefSeq" id="XP_049135196.1">
    <property type="nucleotide sequence ID" value="XM_049279239.1"/>
</dbReference>
<organism evidence="2 3">
    <name type="scientific">Colletotrichum lupini</name>
    <dbReference type="NCBI Taxonomy" id="145971"/>
    <lineage>
        <taxon>Eukaryota</taxon>
        <taxon>Fungi</taxon>
        <taxon>Dikarya</taxon>
        <taxon>Ascomycota</taxon>
        <taxon>Pezizomycotina</taxon>
        <taxon>Sordariomycetes</taxon>
        <taxon>Hypocreomycetidae</taxon>
        <taxon>Glomerellales</taxon>
        <taxon>Glomerellaceae</taxon>
        <taxon>Colletotrichum</taxon>
        <taxon>Colletotrichum acutatum species complex</taxon>
    </lineage>
</organism>
<feature type="region of interest" description="Disordered" evidence="1">
    <location>
        <begin position="862"/>
        <end position="882"/>
    </location>
</feature>
<evidence type="ECO:0000313" key="3">
    <source>
        <dbReference type="Proteomes" id="UP000830671"/>
    </source>
</evidence>
<accession>A0A9Q8S9F3</accession>
<dbReference type="AlphaFoldDB" id="A0A9Q8S9F3"/>
<sequence length="911" mass="101980">MERVVRSNKRAEVGQCDKSKREANISRECGPKGAGVCFQSRSRGRILEVRRKEAAHRIAPRRPEEIKTSDFKIRGRGTLYRWEPPTKLFDASSGLRYRSLRWPLRGSQNDTGGMFWCEWYSMFSSHFAREGFPANSSPPSVVFGSYGTEPDDALSNESRQVVAVIVIIHVAPSWSSSTGGSHSQRDRSAVNQSWNEGLDCLPKQPQRQRSCWQGHGHPQDRMRMLKMHFSYFCRELEGPRPKCGHSPNHTLLLTESAWLESYDIQTHYCRIRTNPARLERQGTSEAEEVQERAMQKREDGAASPMSAFDALRMLQAPEHSPRHPVSCKLQHSVGGKLRNSQDIGRRADPPHLVGGTAVVNALTCSSHSWLLFQEPTVSILVLFWKSFVHKSSAYQTMIPTHSCYPYIGNMSSPLCQRVSLLWLADIAETGERTRNQSETSKLDFDPTFICRLSGPESIPTPVVQDITGLHVWDVIGAGATVKRFRPRKEGETGAGPSPSCHDTLFSPQTRSLHKHELVETTCSYGHSLAKRTAQLRSSYAYEPFSKLRPRRPLILRPPNSPASLGPLIGPLVGVSWFPAHASPSDALPPQGLGTITHELDVLLLLRTVSQKESSCPFVQILGVPSQERPGGRTPKWYKTLQTVHIYITPSEDTCYTKEWKTNPELDCFTAHLEIQFSSANDPASSVDRSKAQKPKIGPSSGSNFPYRVSTVDQPSISRVEGRKNRTLVRRRAALNATPVAYAIVREGKSPVRRFIVKQIMYSIGPTLILHLPLFQILLPKTICRRPHGQRTPVVPPSSQKPQPTGPSVTASPYVAYQPPRSQNLRQMFLRVFWRPPHPEEPEEEVPEVMAIVSHAPLRRPSVSFARPPSPMTRTGGIGSEVPTWEEEGIDTTQTTLWPLTYAVSGSCYSPF</sequence>
<feature type="region of interest" description="Disordered" evidence="1">
    <location>
        <begin position="787"/>
        <end position="813"/>
    </location>
</feature>
<dbReference type="Proteomes" id="UP000830671">
    <property type="component" value="Chromosome 1"/>
</dbReference>
<name>A0A9Q8S9F3_9PEZI</name>
<evidence type="ECO:0000313" key="2">
    <source>
        <dbReference type="EMBL" id="UQC73542.1"/>
    </source>
</evidence>
<dbReference type="KEGG" id="clup:CLUP02_00187"/>
<dbReference type="GeneID" id="73334249"/>
<evidence type="ECO:0000256" key="1">
    <source>
        <dbReference type="SAM" id="MobiDB-lite"/>
    </source>
</evidence>
<keyword evidence="3" id="KW-1185">Reference proteome</keyword>
<dbReference type="EMBL" id="CP019471">
    <property type="protein sequence ID" value="UQC73542.1"/>
    <property type="molecule type" value="Genomic_DNA"/>
</dbReference>
<proteinExistence type="predicted"/>
<protein>
    <submittedName>
        <fullName evidence="2">Uncharacterized protein</fullName>
    </submittedName>
</protein>
<feature type="region of interest" description="Disordered" evidence="1">
    <location>
        <begin position="680"/>
        <end position="704"/>
    </location>
</feature>